<feature type="transmembrane region" description="Helical" evidence="5">
    <location>
        <begin position="339"/>
        <end position="359"/>
    </location>
</feature>
<evidence type="ECO:0000256" key="3">
    <source>
        <dbReference type="ARBA" id="ARBA00022777"/>
    </source>
</evidence>
<dbReference type="PANTHER" id="PTHR43289">
    <property type="entry name" value="MITOGEN-ACTIVATED PROTEIN KINASE KINASE KINASE 20-RELATED"/>
    <property type="match status" value="1"/>
</dbReference>
<evidence type="ECO:0000256" key="4">
    <source>
        <dbReference type="ARBA" id="ARBA00022840"/>
    </source>
</evidence>
<proteinExistence type="predicted"/>
<evidence type="ECO:0000313" key="7">
    <source>
        <dbReference type="EMBL" id="MBC5852836.1"/>
    </source>
</evidence>
<evidence type="ECO:0000313" key="8">
    <source>
        <dbReference type="Proteomes" id="UP000615796"/>
    </source>
</evidence>
<evidence type="ECO:0000256" key="2">
    <source>
        <dbReference type="ARBA" id="ARBA00022741"/>
    </source>
</evidence>
<dbReference type="Gene3D" id="3.30.200.20">
    <property type="entry name" value="Phosphorylase Kinase, domain 1"/>
    <property type="match status" value="1"/>
</dbReference>
<keyword evidence="3 7" id="KW-0418">Kinase</keyword>
<accession>A0A9X0RDC2</accession>
<keyword evidence="5" id="KW-1133">Transmembrane helix</keyword>
<keyword evidence="5" id="KW-0812">Transmembrane</keyword>
<dbReference type="Pfam" id="PF00069">
    <property type="entry name" value="Pkinase"/>
    <property type="match status" value="1"/>
</dbReference>
<dbReference type="SMART" id="SM00220">
    <property type="entry name" value="S_TKc"/>
    <property type="match status" value="1"/>
</dbReference>
<dbReference type="PROSITE" id="PS50011">
    <property type="entry name" value="PROTEIN_KINASE_DOM"/>
    <property type="match status" value="1"/>
</dbReference>
<evidence type="ECO:0000256" key="5">
    <source>
        <dbReference type="SAM" id="Phobius"/>
    </source>
</evidence>
<name>A0A9X0RDC2_VIBME</name>
<evidence type="ECO:0000256" key="1">
    <source>
        <dbReference type="ARBA" id="ARBA00022679"/>
    </source>
</evidence>
<keyword evidence="1" id="KW-0808">Transferase</keyword>
<dbReference type="CDD" id="cd14014">
    <property type="entry name" value="STKc_PknB_like"/>
    <property type="match status" value="1"/>
</dbReference>
<dbReference type="PROSITE" id="PS00108">
    <property type="entry name" value="PROTEIN_KINASE_ST"/>
    <property type="match status" value="1"/>
</dbReference>
<dbReference type="InterPro" id="IPR000719">
    <property type="entry name" value="Prot_kinase_dom"/>
</dbReference>
<dbReference type="AlphaFoldDB" id="A0A9X0RDC2"/>
<dbReference type="Gene3D" id="1.10.510.10">
    <property type="entry name" value="Transferase(Phosphotransferase) domain 1"/>
    <property type="match status" value="1"/>
</dbReference>
<dbReference type="InterPro" id="IPR011009">
    <property type="entry name" value="Kinase-like_dom_sf"/>
</dbReference>
<feature type="domain" description="Protein kinase" evidence="6">
    <location>
        <begin position="80"/>
        <end position="340"/>
    </location>
</feature>
<dbReference type="RefSeq" id="WP_187027090.1">
    <property type="nucleotide sequence ID" value="NZ_JACRUP010000019.1"/>
</dbReference>
<dbReference type="InterPro" id="IPR008271">
    <property type="entry name" value="Ser/Thr_kinase_AS"/>
</dbReference>
<dbReference type="Proteomes" id="UP000615796">
    <property type="component" value="Unassembled WGS sequence"/>
</dbReference>
<comment type="caution">
    <text evidence="7">The sequence shown here is derived from an EMBL/GenBank/DDBJ whole genome shotgun (WGS) entry which is preliminary data.</text>
</comment>
<dbReference type="GO" id="GO:0005524">
    <property type="term" value="F:ATP binding"/>
    <property type="evidence" value="ECO:0007669"/>
    <property type="project" value="UniProtKB-KW"/>
</dbReference>
<keyword evidence="7" id="KW-0723">Serine/threonine-protein kinase</keyword>
<evidence type="ECO:0000259" key="6">
    <source>
        <dbReference type="PROSITE" id="PS50011"/>
    </source>
</evidence>
<dbReference type="EMBL" id="JACRUP010000019">
    <property type="protein sequence ID" value="MBC5852836.1"/>
    <property type="molecule type" value="Genomic_DNA"/>
</dbReference>
<reference evidence="7" key="1">
    <citation type="submission" date="2020-08" db="EMBL/GenBank/DDBJ databases">
        <title>Genome Sequencing and Pan-Genome Analysis of Migratory bird Vibrio Strains, Inner Mongolia.</title>
        <authorList>
            <person name="Zheng L."/>
        </authorList>
    </citation>
    <scope>NUCLEOTIDE SEQUENCE</scope>
    <source>
        <strain evidence="7">M13F</strain>
    </source>
</reference>
<keyword evidence="8" id="KW-1185">Reference proteome</keyword>
<sequence>MPDPASITQCFYDYLDLSESDQNQWLESLQRQNSALYQQLVTLLASKTTSTFSLSQLLTDHAQTWSSSRQDYSNLRIDKYQLTEEIGRGGVGVVYAAHRADDSFEQQLAVKFIQPTMNQVLGSRILFNEAQLLAKLNHPAIAKVFDGGIYNDQVYMVMERIDGLAFNTHLQHYQLNLRQRLQLFSQLCRAIEHAHDHQILHADLKPENILVTEQHQLKLIDFNLTQKLREGHGDKPQFEFKAYSADYASPEQKRGDYLTQQSDVYSLGKVLASIIPVASLTPTLTLIINQATADHTTERYQTVGELRQDIDALLAHRPIKKQSDQPWHVLSCFIRRRPMLSTLSLLLVCLVMMFSYTLIEKNRQLQQEQQITEKILLQLTTLMHHAQYAQGESLTLEGMLDMTRRSLLSSQEIPQHIKQKLLAALVAPNVPKQKLILNCSDNPCQ</sequence>
<organism evidence="7 8">
    <name type="scientific">Vibrio metschnikovii</name>
    <dbReference type="NCBI Taxonomy" id="28172"/>
    <lineage>
        <taxon>Bacteria</taxon>
        <taxon>Pseudomonadati</taxon>
        <taxon>Pseudomonadota</taxon>
        <taxon>Gammaproteobacteria</taxon>
        <taxon>Vibrionales</taxon>
        <taxon>Vibrionaceae</taxon>
        <taxon>Vibrio</taxon>
    </lineage>
</organism>
<gene>
    <name evidence="7" type="ORF">H8Q88_18185</name>
</gene>
<keyword evidence="5" id="KW-0472">Membrane</keyword>
<dbReference type="GO" id="GO:0004674">
    <property type="term" value="F:protein serine/threonine kinase activity"/>
    <property type="evidence" value="ECO:0007669"/>
    <property type="project" value="UniProtKB-KW"/>
</dbReference>
<dbReference type="SUPFAM" id="SSF56112">
    <property type="entry name" value="Protein kinase-like (PK-like)"/>
    <property type="match status" value="1"/>
</dbReference>
<keyword evidence="4" id="KW-0067">ATP-binding</keyword>
<protein>
    <submittedName>
        <fullName evidence="7">Serine/threonine protein kinase</fullName>
    </submittedName>
</protein>
<dbReference type="PANTHER" id="PTHR43289:SF6">
    <property type="entry name" value="SERINE_THREONINE-PROTEIN KINASE NEKL-3"/>
    <property type="match status" value="1"/>
</dbReference>
<keyword evidence="2" id="KW-0547">Nucleotide-binding</keyword>